<evidence type="ECO:0000313" key="2">
    <source>
        <dbReference type="EMBL" id="AAM42206.1"/>
    </source>
</evidence>
<name>Q8P6N3_XANCP</name>
<reference evidence="2 3" key="1">
    <citation type="journal article" date="2002" name="Nature">
        <title>Comparison of the genomes of two Xanthomonas pathogens with differing host specificities.</title>
        <authorList>
            <person name="da Silva A.C."/>
            <person name="Ferro J.A."/>
            <person name="Reinach F.C."/>
            <person name="Farah C.S."/>
            <person name="Furlan L.R."/>
            <person name="Quaggio R.B."/>
            <person name="Monteiro-Vitorello C.B."/>
            <person name="Van Sluys M.A."/>
            <person name="Almeida N.F."/>
            <person name="Alves L.M."/>
            <person name="do Amaral A.M."/>
            <person name="Bertolini M.C."/>
            <person name="Camargo L.E."/>
            <person name="Camarotte G."/>
            <person name="Cannavan F."/>
            <person name="Cardozo J."/>
            <person name="Chambergo F."/>
            <person name="Ciapina L.P."/>
            <person name="Cicarelli R.M."/>
            <person name="Coutinho L.L."/>
            <person name="Cursino-Santos J.R."/>
            <person name="El-Dorry H."/>
            <person name="Faria J.B."/>
            <person name="Ferreira A.J."/>
            <person name="Ferreira R.C."/>
            <person name="Ferro M.I."/>
            <person name="Formighieri E.F."/>
            <person name="Franco M.C."/>
            <person name="Greggio C.C."/>
            <person name="Gruber A."/>
            <person name="Katsuyama A.M."/>
            <person name="Kishi L.T."/>
            <person name="Leite R.P."/>
            <person name="Lemos E.G."/>
            <person name="Lemos M.V."/>
            <person name="Locali E.C."/>
            <person name="Machado M.A."/>
            <person name="Madeira A.M."/>
            <person name="Martinez-Rossi N.M."/>
            <person name="Martins E.C."/>
            <person name="Meidanis J."/>
            <person name="Menck C.F."/>
            <person name="Miyaki C.Y."/>
            <person name="Moon D.H."/>
            <person name="Moreira L.M."/>
            <person name="Novo M.T."/>
            <person name="Okura V.K."/>
            <person name="Oliveira M.C."/>
            <person name="Oliveira V.R."/>
            <person name="Pereira H.A."/>
            <person name="Rossi A."/>
            <person name="Sena J.A."/>
            <person name="Silva C."/>
            <person name="de Souza R.F."/>
            <person name="Spinola L.A."/>
            <person name="Takita M.A."/>
            <person name="Tamura R.E."/>
            <person name="Teixeira E.C."/>
            <person name="Tezza R.I."/>
            <person name="Trindade dos Santos M."/>
            <person name="Truffi D."/>
            <person name="Tsai S.M."/>
            <person name="White F.F."/>
            <person name="Setubal J.C."/>
            <person name="Kitajima J.P."/>
        </authorList>
    </citation>
    <scope>NUCLEOTIDE SEQUENCE [LARGE SCALE GENOMIC DNA]</scope>
    <source>
        <strain evidence="3">ATCC 33913 / DSM 3586 / NCPPB 528 / LMG 568 / P 25</strain>
    </source>
</reference>
<feature type="compositionally biased region" description="Low complexity" evidence="1">
    <location>
        <begin position="45"/>
        <end position="55"/>
    </location>
</feature>
<dbReference type="EnsemblBacteria" id="AAM42206">
    <property type="protein sequence ID" value="AAM42206"/>
    <property type="gene ID" value="XCC2934"/>
</dbReference>
<dbReference type="EMBL" id="AE008922">
    <property type="protein sequence ID" value="AAM42206.1"/>
    <property type="molecule type" value="Genomic_DNA"/>
</dbReference>
<protein>
    <submittedName>
        <fullName evidence="2">Uncharacterized protein</fullName>
    </submittedName>
</protein>
<gene>
    <name evidence="2" type="ordered locus">XCC2934</name>
</gene>
<keyword evidence="3" id="KW-1185">Reference proteome</keyword>
<sequence length="221" mass="24748">MRRRNAAWSGLLPNMPRRPPARPRIFSSMRQHSRCSRRALWSPLAHPSPRPSRAIARARDAQRGPESGLSRGARERRLRSLLQRVAAAEAQQQWMTPPGASAYDAVRAAQALAPRDPRVLQAAARVAPASQRCFEDELRNNRLRAARGCLDAWQALMPTGDALASARRRLAQRWVAVGSERLGQEDAAFARRAQNEARQLDPSLPELADFSRRVKAVSEER</sequence>
<accession>Q8P6N3</accession>
<dbReference type="KEGG" id="xcc:XCC2934"/>
<dbReference type="OrthoDB" id="5935824at2"/>
<proteinExistence type="predicted"/>
<dbReference type="HOGENOM" id="CLU_1250242_0_0_6"/>
<organism evidence="2 3">
    <name type="scientific">Xanthomonas campestris pv. campestris (strain ATCC 33913 / DSM 3586 / NCPPB 528 / LMG 568 / P 25)</name>
    <dbReference type="NCBI Taxonomy" id="190485"/>
    <lineage>
        <taxon>Bacteria</taxon>
        <taxon>Pseudomonadati</taxon>
        <taxon>Pseudomonadota</taxon>
        <taxon>Gammaproteobacteria</taxon>
        <taxon>Lysobacterales</taxon>
        <taxon>Lysobacteraceae</taxon>
        <taxon>Xanthomonas</taxon>
    </lineage>
</organism>
<evidence type="ECO:0000313" key="3">
    <source>
        <dbReference type="Proteomes" id="UP000001010"/>
    </source>
</evidence>
<evidence type="ECO:0000256" key="1">
    <source>
        <dbReference type="SAM" id="MobiDB-lite"/>
    </source>
</evidence>
<feature type="region of interest" description="Disordered" evidence="1">
    <location>
        <begin position="1"/>
        <end position="75"/>
    </location>
</feature>
<dbReference type="Proteomes" id="UP000001010">
    <property type="component" value="Chromosome"/>
</dbReference>
<dbReference type="AlphaFoldDB" id="Q8P6N3"/>